<dbReference type="EMBL" id="JAFGIX010000039">
    <property type="protein sequence ID" value="MBN1573095.1"/>
    <property type="molecule type" value="Genomic_DNA"/>
</dbReference>
<name>A0A9D8PPP7_9DELT</name>
<proteinExistence type="predicted"/>
<organism evidence="1 2">
    <name type="scientific">Candidatus Zymogenus saltonus</name>
    <dbReference type="NCBI Taxonomy" id="2844893"/>
    <lineage>
        <taxon>Bacteria</taxon>
        <taxon>Deltaproteobacteria</taxon>
        <taxon>Candidatus Zymogenia</taxon>
        <taxon>Candidatus Zymogeniales</taxon>
        <taxon>Candidatus Zymogenaceae</taxon>
        <taxon>Candidatus Zymogenus</taxon>
    </lineage>
</organism>
<reference evidence="1" key="2">
    <citation type="submission" date="2021-01" db="EMBL/GenBank/DDBJ databases">
        <authorList>
            <person name="Hahn C.R."/>
            <person name="Youssef N.H."/>
            <person name="Elshahed M."/>
        </authorList>
    </citation>
    <scope>NUCLEOTIDE SEQUENCE</scope>
    <source>
        <strain evidence="1">Zod_Metabat.24</strain>
    </source>
</reference>
<protein>
    <submittedName>
        <fullName evidence="1">Uncharacterized protein</fullName>
    </submittedName>
</protein>
<accession>A0A9D8PPP7</accession>
<sequence>MRDLTSDEANAIRLQMLYSIGNGWSWYAYKRLGPEKIIELELEMWSDLIPLAVEILYMMIQPEGKPADKMKHFLNQITKVNGYVPKFLEEDENSLKWEYSSCPNWDNLVMVNFDDYLTQDGKPAKVSCIHGCTKIHELYFRKISPNIKIESFDLRPNAKETCVFKASVK</sequence>
<gene>
    <name evidence="1" type="ORF">JW984_07865</name>
</gene>
<evidence type="ECO:0000313" key="1">
    <source>
        <dbReference type="EMBL" id="MBN1573095.1"/>
    </source>
</evidence>
<dbReference type="AlphaFoldDB" id="A0A9D8PPP7"/>
<reference evidence="1" key="1">
    <citation type="journal article" date="2021" name="Environ. Microbiol.">
        <title>Genomic characterization of three novel Desulfobacterota classes expand the metabolic and phylogenetic diversity of the phylum.</title>
        <authorList>
            <person name="Murphy C.L."/>
            <person name="Biggerstaff J."/>
            <person name="Eichhorn A."/>
            <person name="Ewing E."/>
            <person name="Shahan R."/>
            <person name="Soriano D."/>
            <person name="Stewart S."/>
            <person name="VanMol K."/>
            <person name="Walker R."/>
            <person name="Walters P."/>
            <person name="Elshahed M.S."/>
            <person name="Youssef N.H."/>
        </authorList>
    </citation>
    <scope>NUCLEOTIDE SEQUENCE</scope>
    <source>
        <strain evidence="1">Zod_Metabat.24</strain>
    </source>
</reference>
<dbReference type="Proteomes" id="UP000809273">
    <property type="component" value="Unassembled WGS sequence"/>
</dbReference>
<comment type="caution">
    <text evidence="1">The sequence shown here is derived from an EMBL/GenBank/DDBJ whole genome shotgun (WGS) entry which is preliminary data.</text>
</comment>
<evidence type="ECO:0000313" key="2">
    <source>
        <dbReference type="Proteomes" id="UP000809273"/>
    </source>
</evidence>